<accession>A0A5C5RHY5</accession>
<dbReference type="AlphaFoldDB" id="A0A5C5RHY5"/>
<gene>
    <name evidence="2" type="ORF">FK268_23085</name>
</gene>
<dbReference type="Proteomes" id="UP000319792">
    <property type="component" value="Unassembled WGS sequence"/>
</dbReference>
<proteinExistence type="predicted"/>
<comment type="caution">
    <text evidence="2">The sequence shown here is derived from an EMBL/GenBank/DDBJ whole genome shotgun (WGS) entry which is preliminary data.</text>
</comment>
<feature type="region of interest" description="Disordered" evidence="1">
    <location>
        <begin position="89"/>
        <end position="143"/>
    </location>
</feature>
<feature type="non-terminal residue" evidence="2">
    <location>
        <position position="1"/>
    </location>
</feature>
<evidence type="ECO:0000313" key="3">
    <source>
        <dbReference type="Proteomes" id="UP000319792"/>
    </source>
</evidence>
<dbReference type="EMBL" id="VIGV01000047">
    <property type="protein sequence ID" value="TWS21735.1"/>
    <property type="molecule type" value="Genomic_DNA"/>
</dbReference>
<keyword evidence="3" id="KW-1185">Reference proteome</keyword>
<name>A0A5C5RHY5_9ACTN</name>
<sequence>VVKVERLPDRNPLQPDRVSGLPGAHPSRHRAGRLAARVRLGRRLAAEVGPHRIQLPAPRLNLLRETFVDEGGLLALRREDRALDVEVGARRGDGQLDSAAAADEIGQGSGLGHQGSLLMGSASRQRSPFTSPCARAGSARAGV</sequence>
<organism evidence="2 3">
    <name type="scientific">Tsukamurella sputi</name>
    <dbReference type="NCBI Taxonomy" id="2591848"/>
    <lineage>
        <taxon>Bacteria</taxon>
        <taxon>Bacillati</taxon>
        <taxon>Actinomycetota</taxon>
        <taxon>Actinomycetes</taxon>
        <taxon>Mycobacteriales</taxon>
        <taxon>Tsukamurellaceae</taxon>
        <taxon>Tsukamurella</taxon>
    </lineage>
</organism>
<reference evidence="2 3" key="1">
    <citation type="submission" date="2019-08" db="EMBL/GenBank/DDBJ databases">
        <title>Tsukamurella conjunctivitidis sp. nov., Tsukamurella assacharolytica sp. nov. and Tsukamurella sputae sp. nov. isolated from patients with conjunctivitis, bacteraemia (lymphoma) and respiratory infection (sputum) in Hong Kong.</title>
        <authorList>
            <person name="Fok K.M.N."/>
            <person name="Fong J.Y.H."/>
        </authorList>
    </citation>
    <scope>NUCLEOTIDE SEQUENCE [LARGE SCALE GENOMIC DNA]</scope>
    <source>
        <strain evidence="2 3">HKU70</strain>
    </source>
</reference>
<protein>
    <submittedName>
        <fullName evidence="2">Uncharacterized protein</fullName>
    </submittedName>
</protein>
<evidence type="ECO:0000256" key="1">
    <source>
        <dbReference type="SAM" id="MobiDB-lite"/>
    </source>
</evidence>
<feature type="region of interest" description="Disordered" evidence="1">
    <location>
        <begin position="1"/>
        <end position="30"/>
    </location>
</feature>
<evidence type="ECO:0000313" key="2">
    <source>
        <dbReference type="EMBL" id="TWS21735.1"/>
    </source>
</evidence>